<accession>A0ABV7L684</accession>
<keyword evidence="1" id="KW-0175">Coiled coil</keyword>
<dbReference type="Proteomes" id="UP001595528">
    <property type="component" value="Unassembled WGS sequence"/>
</dbReference>
<dbReference type="InterPro" id="IPR008040">
    <property type="entry name" value="Hydant_A_N"/>
</dbReference>
<protein>
    <submittedName>
        <fullName evidence="5">Hydantoinase/oxoprolinase family protein</fullName>
    </submittedName>
</protein>
<name>A0ABV7L684_9PROT</name>
<feature type="domain" description="Hydantoinase A/oxoprolinase" evidence="2">
    <location>
        <begin position="281"/>
        <end position="568"/>
    </location>
</feature>
<sequence>MSNGGRGDYESRIIELERKLQDMERMLADARRGGAPAPQSGGMAAGGMAVRGSGEIPPPPAAAATTVPQASFKADGASYRLGVDVGGTFTDLLLVNEATGENFTAKVPSTPEDSSRGVINGIKKVCETAGIDPRAISHVLHGTTVATNTVLTSSGAKVGLVVTKGYRQVLQIARSYVPGGLGGWVIYNKPDPLAPLELTIEADERMSAKGEVVDRLDGRKLENDLKTLAGEGIQALTVCLINAFANGAHEREVREIAQRVLPDVPVSISSEVVPEMQEYERTETTVANSYIRPVVSKYIRNLHTELSTSMEGVQLHVLRSDGGLSSVEAAEDFPVNLLMSGPAGGVAGAMFIAKQSGYENLLTFDMGGTSTDVALIQDGKAQKRRETRVGDVTVRASSIDVRTVGAGGGSIAYVPELTKALRVGPQSAGAVPGPAAYGRGGEEPTVTDANVTLGYFPESAKLGGDMGLDRAAARKAVQKIADGLDMPLEKAAEGIVNIVNENMFGALRLVSVEQGYDPRDFALIGFGGAGPLHVNALARLMGSWPAIVPPGPGVLCAYGDATTRVRDERSRTFIRRYTNTSDAEVLKALEELADGAAEALTAEGIAAGDQTTTVEVDLRYHGQGLTLTIETDLDGFKKTGLAGVAKEFDAIHEQMFTFALEHEHELVNLRAVVQGKPTVVRPPEIASGGEDASGATIATETIYVDGGFVDAKIYDRSKLAAGNVILGPAIVTEMDSTTLILPGHHAKVDKFGTLLIWPVN</sequence>
<dbReference type="InterPro" id="IPR002821">
    <property type="entry name" value="Hydantoinase_A"/>
</dbReference>
<dbReference type="Pfam" id="PF05378">
    <property type="entry name" value="Hydant_A_N"/>
    <property type="match status" value="1"/>
</dbReference>
<evidence type="ECO:0000259" key="4">
    <source>
        <dbReference type="Pfam" id="PF19278"/>
    </source>
</evidence>
<dbReference type="InterPro" id="IPR045079">
    <property type="entry name" value="Oxoprolinase-like"/>
</dbReference>
<evidence type="ECO:0000259" key="2">
    <source>
        <dbReference type="Pfam" id="PF01968"/>
    </source>
</evidence>
<dbReference type="PANTHER" id="PTHR11365">
    <property type="entry name" value="5-OXOPROLINASE RELATED"/>
    <property type="match status" value="1"/>
</dbReference>
<dbReference type="InterPro" id="IPR049517">
    <property type="entry name" value="ACX-like_C"/>
</dbReference>
<dbReference type="Pfam" id="PF19278">
    <property type="entry name" value="Hydant_A_C"/>
    <property type="match status" value="1"/>
</dbReference>
<reference evidence="6" key="1">
    <citation type="journal article" date="2019" name="Int. J. Syst. Evol. Microbiol.">
        <title>The Global Catalogue of Microorganisms (GCM) 10K type strain sequencing project: providing services to taxonomists for standard genome sequencing and annotation.</title>
        <authorList>
            <consortium name="The Broad Institute Genomics Platform"/>
            <consortium name="The Broad Institute Genome Sequencing Center for Infectious Disease"/>
            <person name="Wu L."/>
            <person name="Ma J."/>
        </authorList>
    </citation>
    <scope>NUCLEOTIDE SEQUENCE [LARGE SCALE GENOMIC DNA]</scope>
    <source>
        <strain evidence="6">KCTC 42964</strain>
    </source>
</reference>
<feature type="domain" description="Hydantoinase/oxoprolinase N-terminal" evidence="3">
    <location>
        <begin position="80"/>
        <end position="260"/>
    </location>
</feature>
<feature type="domain" description="Acetophenone carboxylase-like C-terminal" evidence="4">
    <location>
        <begin position="583"/>
        <end position="751"/>
    </location>
</feature>
<evidence type="ECO:0000256" key="1">
    <source>
        <dbReference type="SAM" id="Coils"/>
    </source>
</evidence>
<evidence type="ECO:0000313" key="5">
    <source>
        <dbReference type="EMBL" id="MFC3229875.1"/>
    </source>
</evidence>
<dbReference type="RefSeq" id="WP_379904489.1">
    <property type="nucleotide sequence ID" value="NZ_JBHRTR010000034.1"/>
</dbReference>
<keyword evidence="6" id="KW-1185">Reference proteome</keyword>
<dbReference type="Pfam" id="PF01968">
    <property type="entry name" value="Hydantoinase_A"/>
    <property type="match status" value="1"/>
</dbReference>
<gene>
    <name evidence="5" type="ORF">ACFOGJ_21675</name>
</gene>
<dbReference type="EMBL" id="JBHRTR010000034">
    <property type="protein sequence ID" value="MFC3229875.1"/>
    <property type="molecule type" value="Genomic_DNA"/>
</dbReference>
<dbReference type="InterPro" id="IPR043129">
    <property type="entry name" value="ATPase_NBD"/>
</dbReference>
<dbReference type="SUPFAM" id="SSF53067">
    <property type="entry name" value="Actin-like ATPase domain"/>
    <property type="match status" value="1"/>
</dbReference>
<proteinExistence type="predicted"/>
<evidence type="ECO:0000313" key="6">
    <source>
        <dbReference type="Proteomes" id="UP001595528"/>
    </source>
</evidence>
<organism evidence="5 6">
    <name type="scientific">Marinibaculum pumilum</name>
    <dbReference type="NCBI Taxonomy" id="1766165"/>
    <lineage>
        <taxon>Bacteria</taxon>
        <taxon>Pseudomonadati</taxon>
        <taxon>Pseudomonadota</taxon>
        <taxon>Alphaproteobacteria</taxon>
        <taxon>Rhodospirillales</taxon>
        <taxon>Rhodospirillaceae</taxon>
        <taxon>Marinibaculum</taxon>
    </lineage>
</organism>
<dbReference type="PANTHER" id="PTHR11365:SF23">
    <property type="entry name" value="HYPOTHETICAL 5-OXOPROLINASE (EUROFUNG)-RELATED"/>
    <property type="match status" value="1"/>
</dbReference>
<evidence type="ECO:0000259" key="3">
    <source>
        <dbReference type="Pfam" id="PF05378"/>
    </source>
</evidence>
<comment type="caution">
    <text evidence="5">The sequence shown here is derived from an EMBL/GenBank/DDBJ whole genome shotgun (WGS) entry which is preliminary data.</text>
</comment>
<feature type="coiled-coil region" evidence="1">
    <location>
        <begin position="6"/>
        <end position="33"/>
    </location>
</feature>